<comment type="caution">
    <text evidence="1">The sequence shown here is derived from an EMBL/GenBank/DDBJ whole genome shotgun (WGS) entry which is preliminary data.</text>
</comment>
<reference evidence="1 2" key="1">
    <citation type="submission" date="2020-10" db="EMBL/GenBank/DDBJ databases">
        <title>The draft genomes of Cyclamen pathogen Pseudomonas sp.</title>
        <authorList>
            <person name="Fujikawa T."/>
            <person name="Sawada H."/>
        </authorList>
    </citation>
    <scope>NUCLEOTIDE SEQUENCE [LARGE SCALE GENOMIC DNA]</scope>
    <source>
        <strain evidence="1 2">MAFF 301449</strain>
    </source>
</reference>
<protein>
    <submittedName>
        <fullName evidence="1">Uncharacterized protein</fullName>
    </submittedName>
</protein>
<dbReference type="EMBL" id="JADDUM010000041">
    <property type="protein sequence ID" value="MBE8590710.1"/>
    <property type="molecule type" value="Genomic_DNA"/>
</dbReference>
<keyword evidence="2" id="KW-1185">Reference proteome</keyword>
<gene>
    <name evidence="1" type="ORF">IQK56_07085</name>
</gene>
<dbReference type="Proteomes" id="UP000613075">
    <property type="component" value="Unassembled WGS sequence"/>
</dbReference>
<name>A0ABR9SP85_9PSED</name>
<accession>A0ABR9SP85</accession>
<organism evidence="1 2">
    <name type="scientific">Pseudomonas cyclaminis</name>
    <dbReference type="NCBI Taxonomy" id="2781239"/>
    <lineage>
        <taxon>Bacteria</taxon>
        <taxon>Pseudomonadati</taxon>
        <taxon>Pseudomonadota</taxon>
        <taxon>Gammaproteobacteria</taxon>
        <taxon>Pseudomonadales</taxon>
        <taxon>Pseudomonadaceae</taxon>
        <taxon>Pseudomonas</taxon>
    </lineage>
</organism>
<evidence type="ECO:0000313" key="2">
    <source>
        <dbReference type="Proteomes" id="UP000613075"/>
    </source>
</evidence>
<proteinExistence type="predicted"/>
<sequence length="180" mass="20273">MAEQLLKNYTAFRGPWPSREVTTQSVHDMAARPLTGYPHIDSNIRLAREMVRRPELMQALDRNGRTGGLDNRLSRDDISSYVRSDNPLKLATDKEMVSNVLRHFDALKGGFWNGSIKLSTFERLASKPLTGDPRSDHLIQLSREVMARSDLGGLMDNIFGPLRDGKATRSELLRLLNLLG</sequence>
<evidence type="ECO:0000313" key="1">
    <source>
        <dbReference type="EMBL" id="MBE8590710.1"/>
    </source>
</evidence>